<proteinExistence type="predicted"/>
<evidence type="ECO:0000259" key="2">
    <source>
        <dbReference type="Pfam" id="PF03017"/>
    </source>
</evidence>
<evidence type="ECO:0000313" key="4">
    <source>
        <dbReference type="Proteomes" id="UP000467841"/>
    </source>
</evidence>
<sequence length="170" mass="18357">METYTKHCLRGEAVGAKIAWPNDKIILDELSEPPNAANTNGSEDTTSSIGKVQIFDWNFDDVLVADGILCSTDPKELVNDIPLGPNAASVKIQNVVKDDAFLWRPSAEISVMGDALHFNIAWPVDKIRSPTIPSREDSATKSTQSGSQSTGSSNGWKHKCILLACDGNSE</sequence>
<keyword evidence="4" id="KW-1185">Reference proteome</keyword>
<organism evidence="3 4">
    <name type="scientific">Microthlaspi erraticum</name>
    <dbReference type="NCBI Taxonomy" id="1685480"/>
    <lineage>
        <taxon>Eukaryota</taxon>
        <taxon>Viridiplantae</taxon>
        <taxon>Streptophyta</taxon>
        <taxon>Embryophyta</taxon>
        <taxon>Tracheophyta</taxon>
        <taxon>Spermatophyta</taxon>
        <taxon>Magnoliopsida</taxon>
        <taxon>eudicotyledons</taxon>
        <taxon>Gunneridae</taxon>
        <taxon>Pentapetalae</taxon>
        <taxon>rosids</taxon>
        <taxon>malvids</taxon>
        <taxon>Brassicales</taxon>
        <taxon>Brassicaceae</taxon>
        <taxon>Coluteocarpeae</taxon>
        <taxon>Microthlaspi</taxon>
    </lineage>
</organism>
<name>A0A6D2IS04_9BRAS</name>
<reference evidence="3" key="1">
    <citation type="submission" date="2020-01" db="EMBL/GenBank/DDBJ databases">
        <authorList>
            <person name="Mishra B."/>
        </authorList>
    </citation>
    <scope>NUCLEOTIDE SEQUENCE [LARGE SCALE GENOMIC DNA]</scope>
</reference>
<dbReference type="Proteomes" id="UP000467841">
    <property type="component" value="Unassembled WGS sequence"/>
</dbReference>
<comment type="caution">
    <text evidence="3">The sequence shown here is derived from an EMBL/GenBank/DDBJ whole genome shotgun (WGS) entry which is preliminary data.</text>
</comment>
<dbReference type="AlphaFoldDB" id="A0A6D2IS04"/>
<dbReference type="Pfam" id="PF03017">
    <property type="entry name" value="Transposase_23"/>
    <property type="match status" value="1"/>
</dbReference>
<gene>
    <name evidence="3" type="ORF">MERR_LOCUS16538</name>
</gene>
<feature type="domain" description="Transposase Tnp1/En/Spm-like" evidence="2">
    <location>
        <begin position="54"/>
        <end position="116"/>
    </location>
</feature>
<accession>A0A6D2IS04</accession>
<dbReference type="OrthoDB" id="692715at2759"/>
<feature type="region of interest" description="Disordered" evidence="1">
    <location>
        <begin position="129"/>
        <end position="154"/>
    </location>
</feature>
<protein>
    <recommendedName>
        <fullName evidence="2">Transposase Tnp1/En/Spm-like domain-containing protein</fullName>
    </recommendedName>
</protein>
<feature type="compositionally biased region" description="Low complexity" evidence="1">
    <location>
        <begin position="142"/>
        <end position="153"/>
    </location>
</feature>
<dbReference type="EMBL" id="CACVBM020001079">
    <property type="protein sequence ID" value="CAA7029303.1"/>
    <property type="molecule type" value="Genomic_DNA"/>
</dbReference>
<dbReference type="InterPro" id="IPR004264">
    <property type="entry name" value="Transposase_23"/>
</dbReference>
<evidence type="ECO:0000256" key="1">
    <source>
        <dbReference type="SAM" id="MobiDB-lite"/>
    </source>
</evidence>
<evidence type="ECO:0000313" key="3">
    <source>
        <dbReference type="EMBL" id="CAA7029303.1"/>
    </source>
</evidence>